<dbReference type="AlphaFoldDB" id="A0AA35R3P7"/>
<dbReference type="InterPro" id="IPR052352">
    <property type="entry name" value="Sugar_Degrad_Dehydratases"/>
</dbReference>
<dbReference type="PANTHER" id="PTHR43183:SF1">
    <property type="entry name" value="HYPOTHETICAL DIHYDROXY-ACID DEHYDRATASE (EUROFUNG)-RELATED"/>
    <property type="match status" value="1"/>
</dbReference>
<dbReference type="GO" id="GO:0051536">
    <property type="term" value="F:iron-sulfur cluster binding"/>
    <property type="evidence" value="ECO:0007669"/>
    <property type="project" value="UniProtKB-KW"/>
</dbReference>
<evidence type="ECO:0000313" key="7">
    <source>
        <dbReference type="EMBL" id="CAI8003053.1"/>
    </source>
</evidence>
<evidence type="ECO:0000256" key="2">
    <source>
        <dbReference type="ARBA" id="ARBA00022723"/>
    </source>
</evidence>
<proteinExistence type="inferred from homology"/>
<dbReference type="InterPro" id="IPR000581">
    <property type="entry name" value="ILV_EDD_N"/>
</dbReference>
<dbReference type="InterPro" id="IPR020558">
    <property type="entry name" value="DiOHA_6PGluconate_deHydtase_CS"/>
</dbReference>
<feature type="domain" description="Dihydroxy-acid/6-phosphogluconate dehydratase N-terminal" evidence="6">
    <location>
        <begin position="48"/>
        <end position="365"/>
    </location>
</feature>
<evidence type="ECO:0000313" key="8">
    <source>
        <dbReference type="Proteomes" id="UP001174909"/>
    </source>
</evidence>
<keyword evidence="2" id="KW-0479">Metal-binding</keyword>
<dbReference type="PROSITE" id="PS00886">
    <property type="entry name" value="ILVD_EDD_1"/>
    <property type="match status" value="1"/>
</dbReference>
<dbReference type="EMBL" id="CASHTH010000502">
    <property type="protein sequence ID" value="CAI8003053.1"/>
    <property type="molecule type" value="Genomic_DNA"/>
</dbReference>
<sequence>MQKDYSEVKGQLRSQEWFNNPHNMGMTAVYVERYMNYGWTREELQSGKPVIGIAQTGGDLTPCNRIHVELVDRVKAGIRDNGGIPFEFPVHPIAEQGKRPTAALDRNLAYLGLVEILHGYPIDGVVLTTGCDKTTPACIMAACTVNLPAIVLSGGPMLDGHWRGRLAGSGTVVWEARERYAAGEIDYDGFMDIVTSSSPSVGHCNTMGTALSMNSLAEALGLSLTGCAAIPAPYRARKQMAYHTGLRIVDMVKEDLTPDKILTPEAFQNAIVVNSALGGSTNAPVHITAIARHIGQELPAKDWQTHGHHIPLLVNCQPAARYSVSKPFLHRAVTCAVIRPRELLVKADKLPPHCQTVTGKAIGENLTGIAIEDQRVIKPYDQPLKENAGFIVLSGNLFEAGLLKTSVISDDFRQKYLQREGDKNAWEGMAVVSTGTPIDLASPPHQHINDPACPSIVIHALGANAA</sequence>
<keyword evidence="4" id="KW-0411">Iron-sulfur</keyword>
<gene>
    <name evidence="7" type="ORF">GBAR_LOCUS3535</name>
</gene>
<evidence type="ECO:0000256" key="4">
    <source>
        <dbReference type="ARBA" id="ARBA00023014"/>
    </source>
</evidence>
<comment type="similarity">
    <text evidence="1">Belongs to the IlvD/Edd family.</text>
</comment>
<organism evidence="7 8">
    <name type="scientific">Geodia barretti</name>
    <name type="common">Barrett's horny sponge</name>
    <dbReference type="NCBI Taxonomy" id="519541"/>
    <lineage>
        <taxon>Eukaryota</taxon>
        <taxon>Metazoa</taxon>
        <taxon>Porifera</taxon>
        <taxon>Demospongiae</taxon>
        <taxon>Heteroscleromorpha</taxon>
        <taxon>Tetractinellida</taxon>
        <taxon>Astrophorina</taxon>
        <taxon>Geodiidae</taxon>
        <taxon>Geodia</taxon>
    </lineage>
</organism>
<evidence type="ECO:0000259" key="6">
    <source>
        <dbReference type="Pfam" id="PF00920"/>
    </source>
</evidence>
<reference evidence="7" key="1">
    <citation type="submission" date="2023-03" db="EMBL/GenBank/DDBJ databases">
        <authorList>
            <person name="Steffen K."/>
            <person name="Cardenas P."/>
        </authorList>
    </citation>
    <scope>NUCLEOTIDE SEQUENCE</scope>
</reference>
<dbReference type="Proteomes" id="UP001174909">
    <property type="component" value="Unassembled WGS sequence"/>
</dbReference>
<protein>
    <submittedName>
        <fullName evidence="7">D-xylonate dehydratase</fullName>
    </submittedName>
</protein>
<evidence type="ECO:0000256" key="5">
    <source>
        <dbReference type="ARBA" id="ARBA00023239"/>
    </source>
</evidence>
<comment type="caution">
    <text evidence="7">The sequence shown here is derived from an EMBL/GenBank/DDBJ whole genome shotgun (WGS) entry which is preliminary data.</text>
</comment>
<dbReference type="GO" id="GO:0046872">
    <property type="term" value="F:metal ion binding"/>
    <property type="evidence" value="ECO:0007669"/>
    <property type="project" value="UniProtKB-KW"/>
</dbReference>
<accession>A0AA35R3P7</accession>
<dbReference type="Pfam" id="PF00920">
    <property type="entry name" value="ILVD_EDD_N"/>
    <property type="match status" value="1"/>
</dbReference>
<keyword evidence="8" id="KW-1185">Reference proteome</keyword>
<dbReference type="GO" id="GO:0016836">
    <property type="term" value="F:hydro-lyase activity"/>
    <property type="evidence" value="ECO:0007669"/>
    <property type="project" value="UniProtKB-ARBA"/>
</dbReference>
<evidence type="ECO:0000256" key="3">
    <source>
        <dbReference type="ARBA" id="ARBA00023004"/>
    </source>
</evidence>
<keyword evidence="5" id="KW-0456">Lyase</keyword>
<evidence type="ECO:0000256" key="1">
    <source>
        <dbReference type="ARBA" id="ARBA00006486"/>
    </source>
</evidence>
<dbReference type="InterPro" id="IPR037237">
    <property type="entry name" value="IlvD/EDD_N"/>
</dbReference>
<dbReference type="NCBIfam" id="NF009560">
    <property type="entry name" value="PRK13017.1"/>
    <property type="match status" value="1"/>
</dbReference>
<keyword evidence="3" id="KW-0408">Iron</keyword>
<dbReference type="SUPFAM" id="SSF143975">
    <property type="entry name" value="IlvD/EDD N-terminal domain-like"/>
    <property type="match status" value="1"/>
</dbReference>
<name>A0AA35R3P7_GEOBA</name>
<dbReference type="PANTHER" id="PTHR43183">
    <property type="entry name" value="HYPOTHETICAL DIHYDROXYACID DEHYDRATASE (EUROFUNG)-RELATED"/>
    <property type="match status" value="1"/>
</dbReference>